<dbReference type="EMBL" id="BLBS01000007">
    <property type="protein sequence ID" value="GET85924.1"/>
    <property type="molecule type" value="Genomic_DNA"/>
</dbReference>
<evidence type="ECO:0000313" key="1">
    <source>
        <dbReference type="EMBL" id="GET85924.1"/>
    </source>
</evidence>
<proteinExistence type="predicted"/>
<dbReference type="Proteomes" id="UP000419144">
    <property type="component" value="Unassembled WGS sequence"/>
</dbReference>
<keyword evidence="2" id="KW-1185">Reference proteome</keyword>
<evidence type="ECO:0000313" key="2">
    <source>
        <dbReference type="Proteomes" id="UP000419144"/>
    </source>
</evidence>
<comment type="caution">
    <text evidence="1">The sequence shown here is derived from an EMBL/GenBank/DDBJ whole genome shotgun (WGS) entry which is preliminary data.</text>
</comment>
<gene>
    <name evidence="1" type="ORF">LtaPh_0605900</name>
</gene>
<reference evidence="1" key="1">
    <citation type="submission" date="2019-11" db="EMBL/GenBank/DDBJ databases">
        <title>Leishmania tarentolae CDS.</title>
        <authorList>
            <person name="Goto Y."/>
            <person name="Yamagishi J."/>
        </authorList>
    </citation>
    <scope>NUCLEOTIDE SEQUENCE [LARGE SCALE GENOMIC DNA]</scope>
    <source>
        <strain evidence="1">Parrot Tar II</strain>
    </source>
</reference>
<name>A0A640KAC4_LEITA</name>
<accession>A0A640KAC4</accession>
<dbReference type="AlphaFoldDB" id="A0A640KAC4"/>
<organism evidence="1 2">
    <name type="scientific">Leishmania tarentolae</name>
    <name type="common">Sauroleishmania tarentolae</name>
    <dbReference type="NCBI Taxonomy" id="5689"/>
    <lineage>
        <taxon>Eukaryota</taxon>
        <taxon>Discoba</taxon>
        <taxon>Euglenozoa</taxon>
        <taxon>Kinetoplastea</taxon>
        <taxon>Metakinetoplastina</taxon>
        <taxon>Trypanosomatida</taxon>
        <taxon>Trypanosomatidae</taxon>
        <taxon>Leishmaniinae</taxon>
        <taxon>Leishmania</taxon>
        <taxon>lizard Leishmania</taxon>
    </lineage>
</organism>
<dbReference type="VEuPathDB" id="TriTrypDB:LtaPh_0605900"/>
<sequence length="182" mass="20476">MHLLQRFNEPWRLSRKVRLIRLAATEEDYWARHVRDRAIEDAARHYCICWRTYSSQKKKLEVVCDALAERLGAGADYGGELDKHRVVVGHRSPELATAMTAIAHLALRTQWPSGSVLTHPQPRQAPCATQAMMRTADSKGRTGIARSPPPPLVVFSSTLLAKTPYKTDSAAHVVERKPPPHR</sequence>
<protein>
    <submittedName>
        <fullName evidence="1">Unspecified product</fullName>
    </submittedName>
</protein>